<sequence>MIKNLMSEIIKSSKSDTDKREKAILIVDFDLLSLNCKILNNNVRHSFFQIIESFLLTKKHFNALQWYIFYIAYSMLPKQFIFFHENPPLNCKNYKFSRKKY</sequence>
<gene>
    <name evidence="1" type="ORF">BpHYR1_017285</name>
</gene>
<reference evidence="1 2" key="1">
    <citation type="journal article" date="2018" name="Sci. Rep.">
        <title>Genomic signatures of local adaptation to the degree of environmental predictability in rotifers.</title>
        <authorList>
            <person name="Franch-Gras L."/>
            <person name="Hahn C."/>
            <person name="Garcia-Roger E.M."/>
            <person name="Carmona M.J."/>
            <person name="Serra M."/>
            <person name="Gomez A."/>
        </authorList>
    </citation>
    <scope>NUCLEOTIDE SEQUENCE [LARGE SCALE GENOMIC DNA]</scope>
    <source>
        <strain evidence="1">HYR1</strain>
    </source>
</reference>
<organism evidence="1 2">
    <name type="scientific">Brachionus plicatilis</name>
    <name type="common">Marine rotifer</name>
    <name type="synonym">Brachionus muelleri</name>
    <dbReference type="NCBI Taxonomy" id="10195"/>
    <lineage>
        <taxon>Eukaryota</taxon>
        <taxon>Metazoa</taxon>
        <taxon>Spiralia</taxon>
        <taxon>Gnathifera</taxon>
        <taxon>Rotifera</taxon>
        <taxon>Eurotatoria</taxon>
        <taxon>Monogononta</taxon>
        <taxon>Pseudotrocha</taxon>
        <taxon>Ploima</taxon>
        <taxon>Brachionidae</taxon>
        <taxon>Brachionus</taxon>
    </lineage>
</organism>
<dbReference type="Proteomes" id="UP000276133">
    <property type="component" value="Unassembled WGS sequence"/>
</dbReference>
<name>A0A3M7PAT5_BRAPC</name>
<dbReference type="EMBL" id="REGN01012331">
    <property type="protein sequence ID" value="RMZ95827.1"/>
    <property type="molecule type" value="Genomic_DNA"/>
</dbReference>
<comment type="caution">
    <text evidence="1">The sequence shown here is derived from an EMBL/GenBank/DDBJ whole genome shotgun (WGS) entry which is preliminary data.</text>
</comment>
<evidence type="ECO:0000313" key="1">
    <source>
        <dbReference type="EMBL" id="RMZ95827.1"/>
    </source>
</evidence>
<accession>A0A3M7PAT5</accession>
<dbReference type="AlphaFoldDB" id="A0A3M7PAT5"/>
<keyword evidence="2" id="KW-1185">Reference proteome</keyword>
<protein>
    <submittedName>
        <fullName evidence="1">Uncharacterized protein</fullName>
    </submittedName>
</protein>
<proteinExistence type="predicted"/>
<evidence type="ECO:0000313" key="2">
    <source>
        <dbReference type="Proteomes" id="UP000276133"/>
    </source>
</evidence>